<protein>
    <recommendedName>
        <fullName evidence="3">Alcohol dehydrogenase-like C-terminal domain-containing protein</fullName>
    </recommendedName>
</protein>
<accession>A0ABT7N1A2</accession>
<organism evidence="1 2">
    <name type="scientific">Microbacterium candidum</name>
    <dbReference type="NCBI Taxonomy" id="3041922"/>
    <lineage>
        <taxon>Bacteria</taxon>
        <taxon>Bacillati</taxon>
        <taxon>Actinomycetota</taxon>
        <taxon>Actinomycetes</taxon>
        <taxon>Micrococcales</taxon>
        <taxon>Microbacteriaceae</taxon>
        <taxon>Microbacterium</taxon>
    </lineage>
</organism>
<keyword evidence="2" id="KW-1185">Reference proteome</keyword>
<proteinExistence type="predicted"/>
<evidence type="ECO:0000313" key="2">
    <source>
        <dbReference type="Proteomes" id="UP001235064"/>
    </source>
</evidence>
<comment type="caution">
    <text evidence="1">The sequence shown here is derived from an EMBL/GenBank/DDBJ whole genome shotgun (WGS) entry which is preliminary data.</text>
</comment>
<evidence type="ECO:0000313" key="1">
    <source>
        <dbReference type="EMBL" id="MDL9980441.1"/>
    </source>
</evidence>
<dbReference type="Proteomes" id="UP001235064">
    <property type="component" value="Unassembled WGS sequence"/>
</dbReference>
<dbReference type="InterPro" id="IPR036291">
    <property type="entry name" value="NAD(P)-bd_dom_sf"/>
</dbReference>
<name>A0ABT7N1A2_9MICO</name>
<gene>
    <name evidence="1" type="ORF">QSV35_13950</name>
</gene>
<dbReference type="Gene3D" id="3.40.50.720">
    <property type="entry name" value="NAD(P)-binding Rossmann-like Domain"/>
    <property type="match status" value="1"/>
</dbReference>
<dbReference type="RefSeq" id="WP_286289392.1">
    <property type="nucleotide sequence ID" value="NZ_JASXSZ010000004.1"/>
</dbReference>
<reference evidence="1 2" key="1">
    <citation type="submission" date="2023-06" db="EMBL/GenBank/DDBJ databases">
        <title>Microbacterium sp. nov., isolated from a waste landfill.</title>
        <authorList>
            <person name="Wen W."/>
        </authorList>
    </citation>
    <scope>NUCLEOTIDE SEQUENCE [LARGE SCALE GENOMIC DNA]</scope>
    <source>
        <strain evidence="1 2">ASV49</strain>
    </source>
</reference>
<dbReference type="EMBL" id="JASXSZ010000004">
    <property type="protein sequence ID" value="MDL9980441.1"/>
    <property type="molecule type" value="Genomic_DNA"/>
</dbReference>
<evidence type="ECO:0008006" key="3">
    <source>
        <dbReference type="Google" id="ProtNLM"/>
    </source>
</evidence>
<dbReference type="SUPFAM" id="SSF51735">
    <property type="entry name" value="NAD(P)-binding Rossmann-fold domains"/>
    <property type="match status" value="1"/>
</dbReference>
<sequence>MLAHGAAGAVGSIVTQLARESGAYVIATGRAKDREAALDFGANDGRLRSRVGTVASIEDAVTALNPAARRSGKTVITVAR</sequence>